<gene>
    <name evidence="2" type="ORF">PND82_11485</name>
</gene>
<dbReference type="EMBL" id="JAQLXO010000039">
    <property type="protein sequence ID" value="MDB7983434.1"/>
    <property type="molecule type" value="Genomic_DNA"/>
</dbReference>
<dbReference type="Proteomes" id="UP001212981">
    <property type="component" value="Unassembled WGS sequence"/>
</dbReference>
<feature type="region of interest" description="Disordered" evidence="1">
    <location>
        <begin position="201"/>
        <end position="231"/>
    </location>
</feature>
<dbReference type="Pfam" id="PF05797">
    <property type="entry name" value="Rep_4"/>
    <property type="match status" value="1"/>
</dbReference>
<organism evidence="2 3">
    <name type="scientific">Faecalicoccus pleomorphus</name>
    <dbReference type="NCBI Taxonomy" id="1323"/>
    <lineage>
        <taxon>Bacteria</taxon>
        <taxon>Bacillati</taxon>
        <taxon>Bacillota</taxon>
        <taxon>Erysipelotrichia</taxon>
        <taxon>Erysipelotrichales</taxon>
        <taxon>Erysipelotrichaceae</taxon>
        <taxon>Faecalicoccus</taxon>
    </lineage>
</organism>
<dbReference type="InterPro" id="IPR008897">
    <property type="entry name" value="Rep_fungi"/>
</dbReference>
<accession>A0AAW6CSD6</accession>
<evidence type="ECO:0000313" key="2">
    <source>
        <dbReference type="EMBL" id="MDB7983434.1"/>
    </source>
</evidence>
<feature type="non-terminal residue" evidence="2">
    <location>
        <position position="251"/>
    </location>
</feature>
<comment type="caution">
    <text evidence="2">The sequence shown here is derived from an EMBL/GenBank/DDBJ whole genome shotgun (WGS) entry which is preliminary data.</text>
</comment>
<name>A0AAW6CSD6_9FIRM</name>
<proteinExistence type="predicted"/>
<sequence length="251" mass="28863">MQHFQPMVYDESRCVIETTRGTFPVPDNYKKYKTLAFAFVGHVLNTDDTPVIEKELDWPDPALVYNTIVDRIINHPELSQFISVAFISQLKATIGEGLDINVKGTLNRRGKGIRRPKGVFFRYMESPFVNAKVTAFFSYLRDYNKIASEYHNNTKFILTFSCQAYWASGPNFSALKNVIRCSIIHEYISKFVEREQDKGHIGDQELPPEEDPSRELNNVQHEVNSLTEQDAEADEGLWLSLIHISEPTRRA</sequence>
<reference evidence="2" key="1">
    <citation type="submission" date="2023-01" db="EMBL/GenBank/DDBJ databases">
        <title>Human gut microbiome strain richness.</title>
        <authorList>
            <person name="Chen-Liaw A."/>
        </authorList>
    </citation>
    <scope>NUCLEOTIDE SEQUENCE</scope>
    <source>
        <strain evidence="2">D8_m1001271B151109d0_201107</strain>
    </source>
</reference>
<protein>
    <submittedName>
        <fullName evidence="2">Uncharacterized protein</fullName>
    </submittedName>
</protein>
<dbReference type="AlphaFoldDB" id="A0AAW6CSD6"/>
<evidence type="ECO:0000313" key="3">
    <source>
        <dbReference type="Proteomes" id="UP001212981"/>
    </source>
</evidence>
<evidence type="ECO:0000256" key="1">
    <source>
        <dbReference type="SAM" id="MobiDB-lite"/>
    </source>
</evidence>
<dbReference type="GO" id="GO:0030541">
    <property type="term" value="P:plasmid partitioning"/>
    <property type="evidence" value="ECO:0007669"/>
    <property type="project" value="InterPro"/>
</dbReference>
<feature type="compositionally biased region" description="Polar residues" evidence="1">
    <location>
        <begin position="215"/>
        <end position="228"/>
    </location>
</feature>